<feature type="region of interest" description="Disordered" evidence="5">
    <location>
        <begin position="1038"/>
        <end position="1203"/>
    </location>
</feature>
<dbReference type="PROSITE" id="PS50126">
    <property type="entry name" value="S1"/>
    <property type="match status" value="4"/>
</dbReference>
<dbReference type="InterPro" id="IPR057302">
    <property type="entry name" value="Rrp5_S1"/>
</dbReference>
<dbReference type="InterPro" id="IPR003107">
    <property type="entry name" value="HAT"/>
</dbReference>
<dbReference type="SUPFAM" id="SSF48452">
    <property type="entry name" value="TPR-like"/>
    <property type="match status" value="1"/>
</dbReference>
<dbReference type="FunFam" id="2.40.50.140:FF:000103">
    <property type="entry name" value="protein RRP5 homolog"/>
    <property type="match status" value="2"/>
</dbReference>
<proteinExistence type="predicted"/>
<feature type="compositionally biased region" description="Acidic residues" evidence="5">
    <location>
        <begin position="1039"/>
        <end position="1072"/>
    </location>
</feature>
<dbReference type="Pfam" id="PF05843">
    <property type="entry name" value="Suf"/>
    <property type="match status" value="1"/>
</dbReference>
<dbReference type="SUPFAM" id="SSF50249">
    <property type="entry name" value="Nucleic acid-binding proteins"/>
    <property type="match status" value="6"/>
</dbReference>
<evidence type="ECO:0000313" key="8">
    <source>
        <dbReference type="Proteomes" id="UP000269793"/>
    </source>
</evidence>
<dbReference type="InterPro" id="IPR003029">
    <property type="entry name" value="S1_domain"/>
</dbReference>
<feature type="compositionally biased region" description="Acidic residues" evidence="5">
    <location>
        <begin position="1079"/>
        <end position="1141"/>
    </location>
</feature>
<dbReference type="Pfam" id="PF23459">
    <property type="entry name" value="S1_RRP5"/>
    <property type="match status" value="1"/>
</dbReference>
<accession>A0A3G2S6S6</accession>
<evidence type="ECO:0000256" key="2">
    <source>
        <dbReference type="ARBA" id="ARBA00022552"/>
    </source>
</evidence>
<evidence type="ECO:0000313" key="7">
    <source>
        <dbReference type="EMBL" id="AYO43805.1"/>
    </source>
</evidence>
<keyword evidence="4" id="KW-0539">Nucleus</keyword>
<feature type="region of interest" description="Disordered" evidence="5">
    <location>
        <begin position="63"/>
        <end position="97"/>
    </location>
</feature>
<dbReference type="FunFam" id="2.40.50.140:FF:000155">
    <property type="entry name" value="rRNA biogenesis protein RRP5"/>
    <property type="match status" value="1"/>
</dbReference>
<evidence type="ECO:0000256" key="3">
    <source>
        <dbReference type="ARBA" id="ARBA00022737"/>
    </source>
</evidence>
<feature type="compositionally biased region" description="Low complexity" evidence="5">
    <location>
        <begin position="1"/>
        <end position="12"/>
    </location>
</feature>
<evidence type="ECO:0000259" key="6">
    <source>
        <dbReference type="PROSITE" id="PS50126"/>
    </source>
</evidence>
<gene>
    <name evidence="7" type="primary">rrp5</name>
    <name evidence="7" type="ORF">DNF11_2855</name>
</gene>
<feature type="region of interest" description="Disordered" evidence="5">
    <location>
        <begin position="160"/>
        <end position="187"/>
    </location>
</feature>
<dbReference type="GO" id="GO:0006364">
    <property type="term" value="P:rRNA processing"/>
    <property type="evidence" value="ECO:0007669"/>
    <property type="project" value="UniProtKB-KW"/>
</dbReference>
<feature type="domain" description="S1 motif" evidence="6">
    <location>
        <begin position="520"/>
        <end position="589"/>
    </location>
</feature>
<feature type="domain" description="S1 motif" evidence="6">
    <location>
        <begin position="609"/>
        <end position="680"/>
    </location>
</feature>
<feature type="region of interest" description="Disordered" evidence="5">
    <location>
        <begin position="1"/>
        <end position="51"/>
    </location>
</feature>
<name>A0A3G2S6S6_MALR7</name>
<dbReference type="SMART" id="SM00386">
    <property type="entry name" value="HAT"/>
    <property type="match status" value="4"/>
</dbReference>
<dbReference type="CDD" id="cd05708">
    <property type="entry name" value="S1_Rrp5_repeat_sc12"/>
    <property type="match status" value="1"/>
</dbReference>
<keyword evidence="3" id="KW-0677">Repeat</keyword>
<dbReference type="Gene3D" id="1.25.40.10">
    <property type="entry name" value="Tetratricopeptide repeat domain"/>
    <property type="match status" value="1"/>
</dbReference>
<dbReference type="PANTHER" id="PTHR23270:SF10">
    <property type="entry name" value="PROTEIN RRP5 HOMOLOG"/>
    <property type="match status" value="1"/>
</dbReference>
<dbReference type="Proteomes" id="UP000269793">
    <property type="component" value="Chromosome V"/>
</dbReference>
<evidence type="ECO:0000256" key="1">
    <source>
        <dbReference type="ARBA" id="ARBA00004604"/>
    </source>
</evidence>
<sequence length="1492" mass="165880">MKRSSSSPGSGESQRKRKASSSNEAVVAPNIAARPQLPTSFPRGGGTGLTPVEYRQSVLEGRKESAATDDLFQESMSASKKMRGTKRKKEKKASVKAEASKDRIRVELLNYKRLLPGTKILCNIQAIHPLALVVSMCDQMLGHIPVTSVSEKLTERLQNALDQDDEDDEEEDEEDEDEEDGPPELPDIFSVGQWVRASVESVTSIGSKRQWGMGREGGEYERESQRVQLTMEPRIVNEGIRADDLSEGYLLSATVQSREDYGYSLDLGVSDDVHGFIPTKEILRVGAVLLVQVASVDGRAVKCKQVQQAAPVPVSTPPSQSAILPGLPVKALITSHVPQGLCVKLFGMLDGTIDSFHLPRDVDEKDLAPGKKVIARVLWNMPGDFEQAQEASVDAVGARRIGLSCAPHVCSMEAPLVNAKPLTEAFPIGTPLRVRVVTVFREWGLVCQVIGHDVGAFVHISFVSDEHVDALSATAGPWCVGTEHQARVTGHALTDRLLMISLQASVLEKEFMRVSEVPLGHVVRVSIRKVTPKAIFVRLNGNVDGVVFPLHFSDVRLTHPEKKFKPNLELKARIIHTDPMRNRIVLSFKRSLVTSELPLVAHMNEAKVGVITNAVVLRHLQASILVELGGTLRAVIPFSEASATTMLSEQLQQLYPAGKVVKVRITKVEPETGRIMASIKQTSPEFLQHLNVEAVQVGESVKARFVSAQDGVAITLLEPSSTRALLALSNLAQQRNTTVDELEASLEEGELLEDLYVVSKHAAKGFVVLSHEKPVSKKHIQPGDVYEGCVVQRQDEHLFCHVALKGTSCRARLHITECLDDLTKARLPEVGEHVTCCVLRARKGGNEADVSIRPSRLTSDAQVKDPAIGSSDQLEAGMHLHGIVKAITNHGVYVALGPHTDGRVMIKELFDEYIKDFRSQFHVGECVRGTVLHVEPNGQVEMSLKKSRLGQAVVQDVFADLQVGQKVAARVRATAEYGVFLKIDGTDISGLCHKSELSDNKTSDAIRAFAVGDRVKAVILKLDHEKKRISFGLKPSYFADEDFDDEEDEQEEDSDEEDEDDEDDDEDDEEEEVAHSLVDDEAEDEDEDGDEDEDENGDEDGEDDEDEDNEDLVDLMDDEDDDEDSMDDDVDESMGDLDPNDDVTKNHVDEAESDGDDGDDALPARSIQEGFRWGAPEQESEDDSDEDELDKSTRPAKKAKSDDITADLSAKKLDSATDFERVLLGSPNSSYLWIQFMTFYLQLGDVDKARQVARRAIKVIHYREEQEKLNVWMALLNIENLYGSPETLDAVFKEAVLCNDALEVHMRLLSIFEHGDKVDEALALFPRTAKKFGFVPDVWIRWYEFLLQHERSDDAHALVSRSLQSLDRTKHLRALTAYALAEYKLGDVEHARTLFETLVERYPKRSDLWWQYVDQEVRLENIEGARSLMERCLVARKHTTKQIKALLQKWLVIEKRIGDQAGVQRVLERARDFVARVQQGSVDEQAESEEDE</sequence>
<dbReference type="EMBL" id="CP033152">
    <property type="protein sequence ID" value="AYO43805.1"/>
    <property type="molecule type" value="Genomic_DNA"/>
</dbReference>
<dbReference type="PANTHER" id="PTHR23270">
    <property type="entry name" value="PROGRAMMED CELL DEATH PROTEIN 11 PRE-RRNA PROCESSING PROTEIN RRP5"/>
    <property type="match status" value="1"/>
</dbReference>
<dbReference type="Gene3D" id="2.40.50.140">
    <property type="entry name" value="Nucleic acid-binding proteins"/>
    <property type="match status" value="5"/>
</dbReference>
<dbReference type="InterPro" id="IPR011990">
    <property type="entry name" value="TPR-like_helical_dom_sf"/>
</dbReference>
<feature type="compositionally biased region" description="Acidic residues" evidence="5">
    <location>
        <begin position="1178"/>
        <end position="1189"/>
    </location>
</feature>
<dbReference type="STRING" id="425264.A0A3G2S6S6"/>
<dbReference type="Pfam" id="PF00575">
    <property type="entry name" value="S1"/>
    <property type="match status" value="2"/>
</dbReference>
<organism evidence="7 8">
    <name type="scientific">Malassezia restricta (strain ATCC 96810 / NBRC 103918 / CBS 7877)</name>
    <name type="common">Seborrheic dermatitis infection agent</name>
    <dbReference type="NCBI Taxonomy" id="425264"/>
    <lineage>
        <taxon>Eukaryota</taxon>
        <taxon>Fungi</taxon>
        <taxon>Dikarya</taxon>
        <taxon>Basidiomycota</taxon>
        <taxon>Ustilaginomycotina</taxon>
        <taxon>Malasseziomycetes</taxon>
        <taxon>Malasseziales</taxon>
        <taxon>Malasseziaceae</taxon>
        <taxon>Malassezia</taxon>
    </lineage>
</organism>
<dbReference type="InterPro" id="IPR012340">
    <property type="entry name" value="NA-bd_OB-fold"/>
</dbReference>
<dbReference type="GO" id="GO:0032040">
    <property type="term" value="C:small-subunit processome"/>
    <property type="evidence" value="ECO:0007669"/>
    <property type="project" value="TreeGrafter"/>
</dbReference>
<reference evidence="7 8" key="1">
    <citation type="submission" date="2018-10" db="EMBL/GenBank/DDBJ databases">
        <title>Complete genome sequence of Malassezia restricta CBS 7877.</title>
        <authorList>
            <person name="Morand S.C."/>
            <person name="Bertignac M."/>
            <person name="Iltis A."/>
            <person name="Kolder I."/>
            <person name="Pirovano W."/>
            <person name="Jourdain R."/>
            <person name="Clavaud C."/>
        </authorList>
    </citation>
    <scope>NUCLEOTIDE SEQUENCE [LARGE SCALE GENOMIC DNA]</scope>
    <source>
        <strain evidence="7 8">CBS 7877</strain>
    </source>
</reference>
<keyword evidence="2" id="KW-0698">rRNA processing</keyword>
<feature type="compositionally biased region" description="Acidic residues" evidence="5">
    <location>
        <begin position="162"/>
        <end position="182"/>
    </location>
</feature>
<dbReference type="SMART" id="SM00316">
    <property type="entry name" value="S1"/>
    <property type="match status" value="9"/>
</dbReference>
<dbReference type="InterPro" id="IPR048059">
    <property type="entry name" value="Rrp5_S1_rpt_hs1_sc1"/>
</dbReference>
<evidence type="ECO:0000256" key="5">
    <source>
        <dbReference type="SAM" id="MobiDB-lite"/>
    </source>
</evidence>
<dbReference type="VEuPathDB" id="FungiDB:DNF11_2855"/>
<comment type="subcellular location">
    <subcellularLocation>
        <location evidence="1">Nucleus</location>
        <location evidence="1">Nucleolus</location>
    </subcellularLocation>
</comment>
<feature type="domain" description="S1 motif" evidence="6">
    <location>
        <begin position="877"/>
        <end position="945"/>
    </location>
</feature>
<dbReference type="CDD" id="cd05697">
    <property type="entry name" value="S1_Rrp5_repeat_hs5"/>
    <property type="match status" value="1"/>
</dbReference>
<protein>
    <submittedName>
        <fullName evidence="7">rRNA biogenesis protein rrp5</fullName>
    </submittedName>
</protein>
<dbReference type="InterPro" id="IPR045209">
    <property type="entry name" value="Rrp5"/>
</dbReference>
<dbReference type="CDD" id="cd05693">
    <property type="entry name" value="S1_Rrp5_repeat_hs1_sc1"/>
    <property type="match status" value="1"/>
</dbReference>
<evidence type="ECO:0000256" key="4">
    <source>
        <dbReference type="ARBA" id="ARBA00023242"/>
    </source>
</evidence>
<dbReference type="GO" id="GO:0003723">
    <property type="term" value="F:RNA binding"/>
    <property type="evidence" value="ECO:0007669"/>
    <property type="project" value="TreeGrafter"/>
</dbReference>
<keyword evidence="8" id="KW-1185">Reference proteome</keyword>
<feature type="compositionally biased region" description="Basic residues" evidence="5">
    <location>
        <begin position="80"/>
        <end position="91"/>
    </location>
</feature>
<dbReference type="OrthoDB" id="412781at2759"/>
<feature type="compositionally biased region" description="Acidic residues" evidence="5">
    <location>
        <begin position="1151"/>
        <end position="1160"/>
    </location>
</feature>
<feature type="domain" description="S1 motif" evidence="6">
    <location>
        <begin position="964"/>
        <end position="1034"/>
    </location>
</feature>
<dbReference type="InterPro" id="IPR008847">
    <property type="entry name" value="Suf"/>
</dbReference>